<feature type="transmembrane region" description="Helical" evidence="2">
    <location>
        <begin position="34"/>
        <end position="55"/>
    </location>
</feature>
<gene>
    <name evidence="4" type="ORF">SJ2017_3205</name>
</gene>
<proteinExistence type="predicted"/>
<name>A0ABN4YRH0_9GAMM</name>
<evidence type="ECO:0000313" key="5">
    <source>
        <dbReference type="Proteomes" id="UP000191820"/>
    </source>
</evidence>
<evidence type="ECO:0000256" key="2">
    <source>
        <dbReference type="SAM" id="Phobius"/>
    </source>
</evidence>
<keyword evidence="2" id="KW-0812">Transmembrane</keyword>
<protein>
    <recommendedName>
        <fullName evidence="3">YdbS-like PH domain-containing protein</fullName>
    </recommendedName>
</protein>
<evidence type="ECO:0000256" key="1">
    <source>
        <dbReference type="SAM" id="MobiDB-lite"/>
    </source>
</evidence>
<dbReference type="RefSeq" id="WP_080916429.1">
    <property type="nucleotide sequence ID" value="NZ_CP020472.1"/>
</dbReference>
<keyword evidence="2" id="KW-0472">Membrane</keyword>
<evidence type="ECO:0000259" key="3">
    <source>
        <dbReference type="Pfam" id="PF03703"/>
    </source>
</evidence>
<feature type="compositionally biased region" description="Polar residues" evidence="1">
    <location>
        <begin position="199"/>
        <end position="231"/>
    </location>
</feature>
<dbReference type="PANTHER" id="PTHR34473">
    <property type="entry name" value="UPF0699 TRANSMEMBRANE PROTEIN YDBS"/>
    <property type="match status" value="1"/>
</dbReference>
<keyword evidence="2" id="KW-1133">Transmembrane helix</keyword>
<reference evidence="4 5" key="1">
    <citation type="submission" date="2017-03" db="EMBL/GenBank/DDBJ databases">
        <title>Genome sequencing of Shewanella japonica KCTC 22435.</title>
        <authorList>
            <person name="Kim K.M."/>
        </authorList>
    </citation>
    <scope>NUCLEOTIDE SEQUENCE [LARGE SCALE GENOMIC DNA]</scope>
    <source>
        <strain evidence="4 5">KCTC 22435</strain>
    </source>
</reference>
<dbReference type="EMBL" id="CP020472">
    <property type="protein sequence ID" value="ARD23472.1"/>
    <property type="molecule type" value="Genomic_DNA"/>
</dbReference>
<dbReference type="Pfam" id="PF03703">
    <property type="entry name" value="bPH_2"/>
    <property type="match status" value="1"/>
</dbReference>
<feature type="region of interest" description="Disordered" evidence="1">
    <location>
        <begin position="168"/>
        <end position="242"/>
    </location>
</feature>
<dbReference type="PANTHER" id="PTHR34473:SF2">
    <property type="entry name" value="UPF0699 TRANSMEMBRANE PROTEIN YDBT"/>
    <property type="match status" value="1"/>
</dbReference>
<organism evidence="4 5">
    <name type="scientific">Shewanella japonica</name>
    <dbReference type="NCBI Taxonomy" id="93973"/>
    <lineage>
        <taxon>Bacteria</taxon>
        <taxon>Pseudomonadati</taxon>
        <taxon>Pseudomonadota</taxon>
        <taxon>Gammaproteobacteria</taxon>
        <taxon>Alteromonadales</taxon>
        <taxon>Shewanellaceae</taxon>
        <taxon>Shewanella</taxon>
    </lineage>
</organism>
<sequence>MTKIDDKSQLEPTQWQPYNTLTLTPVDKRYPIQAALQISIIVLIILTAIMVMMNIQHTQPLADILIAVTAITSIGTLWISLKYQAAKKVYYGVLKHELVMRKGLWWVKTTTLPFSRLQHVSLSQNPIQRQFNLATLKCFSAGSGAAEINLPGLKFETAEHLRQHLLHRATSHQQDKSMPEQVKTELQPDSTDIEPVNTEHLQVEQQFIPSAHQTSAEQPVISHQTTQSATAENKLKSEKQDD</sequence>
<feature type="transmembrane region" description="Helical" evidence="2">
    <location>
        <begin position="61"/>
        <end position="81"/>
    </location>
</feature>
<dbReference type="InterPro" id="IPR005182">
    <property type="entry name" value="YdbS-like_PH"/>
</dbReference>
<accession>A0ABN4YRH0</accession>
<feature type="domain" description="YdbS-like PH" evidence="3">
    <location>
        <begin position="91"/>
        <end position="165"/>
    </location>
</feature>
<dbReference type="Proteomes" id="UP000191820">
    <property type="component" value="Chromosome"/>
</dbReference>
<keyword evidence="5" id="KW-1185">Reference proteome</keyword>
<evidence type="ECO:0000313" key="4">
    <source>
        <dbReference type="EMBL" id="ARD23472.1"/>
    </source>
</evidence>
<feature type="compositionally biased region" description="Basic and acidic residues" evidence="1">
    <location>
        <begin position="233"/>
        <end position="242"/>
    </location>
</feature>